<organism evidence="11 12">
    <name type="scientific">Streptosporangium jomthongense</name>
    <dbReference type="NCBI Taxonomy" id="1193683"/>
    <lineage>
        <taxon>Bacteria</taxon>
        <taxon>Bacillati</taxon>
        <taxon>Actinomycetota</taxon>
        <taxon>Actinomycetes</taxon>
        <taxon>Streptosporangiales</taxon>
        <taxon>Streptosporangiaceae</taxon>
        <taxon>Streptosporangium</taxon>
    </lineage>
</organism>
<dbReference type="InterPro" id="IPR039421">
    <property type="entry name" value="Type_1_exporter"/>
</dbReference>
<dbReference type="InterPro" id="IPR003593">
    <property type="entry name" value="AAA+_ATPase"/>
</dbReference>
<keyword evidence="4 11" id="KW-0067">ATP-binding</keyword>
<evidence type="ECO:0000259" key="9">
    <source>
        <dbReference type="PROSITE" id="PS50893"/>
    </source>
</evidence>
<name>A0ABV8FFB2_9ACTN</name>
<protein>
    <submittedName>
        <fullName evidence="11">ABC transporter ATP-binding protein</fullName>
    </submittedName>
</protein>
<evidence type="ECO:0000256" key="4">
    <source>
        <dbReference type="ARBA" id="ARBA00022840"/>
    </source>
</evidence>
<dbReference type="InterPro" id="IPR036640">
    <property type="entry name" value="ABC1_TM_sf"/>
</dbReference>
<gene>
    <name evidence="11" type="ORF">ACFOYY_37850</name>
</gene>
<dbReference type="InterPro" id="IPR027417">
    <property type="entry name" value="P-loop_NTPase"/>
</dbReference>
<keyword evidence="6 8" id="KW-0472">Membrane</keyword>
<dbReference type="InterPro" id="IPR003439">
    <property type="entry name" value="ABC_transporter-like_ATP-bd"/>
</dbReference>
<evidence type="ECO:0000256" key="5">
    <source>
        <dbReference type="ARBA" id="ARBA00022989"/>
    </source>
</evidence>
<proteinExistence type="predicted"/>
<dbReference type="Gene3D" id="1.20.1560.10">
    <property type="entry name" value="ABC transporter type 1, transmembrane domain"/>
    <property type="match status" value="1"/>
</dbReference>
<dbReference type="EMBL" id="JBHSBC010000049">
    <property type="protein sequence ID" value="MFC3985943.1"/>
    <property type="molecule type" value="Genomic_DNA"/>
</dbReference>
<keyword evidence="3" id="KW-0547">Nucleotide-binding</keyword>
<dbReference type="Pfam" id="PF00005">
    <property type="entry name" value="ABC_tran"/>
    <property type="match status" value="1"/>
</dbReference>
<feature type="transmembrane region" description="Helical" evidence="8">
    <location>
        <begin position="188"/>
        <end position="207"/>
    </location>
</feature>
<feature type="transmembrane region" description="Helical" evidence="8">
    <location>
        <begin position="49"/>
        <end position="69"/>
    </location>
</feature>
<dbReference type="PROSITE" id="PS00211">
    <property type="entry name" value="ABC_TRANSPORTER_1"/>
    <property type="match status" value="1"/>
</dbReference>
<dbReference type="SMART" id="SM00382">
    <property type="entry name" value="AAA"/>
    <property type="match status" value="1"/>
</dbReference>
<sequence length="639" mass="68950">MSRTRPSGRARASGESRTDGEPEHMNALTVTRRIAGSWALTARAAPGILTLYCLVTLVTGALPVATAWLTKLVLDALVGGASASALVALTAGIAAAAVVTGTLPQATQYLRTEMNRRVGLLAQDRLFTAVEGFTGLGRFENPGFLDRLRIAQQSSDMPNQVVDGALGIARGTITIVGFLVSLTVLSPLMAVLVPLSGVPSLLAEIAMSRRRSRMFWKVGPIERREFFYAELLSSVEAAKEVRLFGIGPLLRRRMTDERRAANAARRTVDRREVAVQAALNLLTALVFGGGLFWAVDAARSGGLSVGDVTVFVAAVTSLQAALAGLARDIARSHHALTMFGHYTAVITAPPDLPLVPRAPAPPRMRYGIELRDVWFRYSEEHPWVLRGVSLRVPHGRTVALVGLNGSGKSTLVKLLCRFYDPTRGSILWDGQDIRDVDVAGLRDRISAVFQDYMHYDMTAAENIALGDPAVWDDRERVRSAAERAGVHDTLAGLPHGYDTPLTRIFFSESEKNDSEVGTMLSGGQWQRLALARALLRDGRDLMILDEPSAGLDAEAEHEIHASLTAHRAERTSLLISHRLSAVRDADLIVVLRDGRIVEQGDHARLMADGGEYARLFALQSSGYRDPAAEGPALTAGGAG</sequence>
<feature type="domain" description="ABC transmembrane type-1" evidence="10">
    <location>
        <begin position="51"/>
        <end position="327"/>
    </location>
</feature>
<evidence type="ECO:0000259" key="10">
    <source>
        <dbReference type="PROSITE" id="PS50929"/>
    </source>
</evidence>
<dbReference type="PANTHER" id="PTHR43394:SF1">
    <property type="entry name" value="ATP-BINDING CASSETTE SUB-FAMILY B MEMBER 10, MITOCHONDRIAL"/>
    <property type="match status" value="1"/>
</dbReference>
<feature type="domain" description="ABC transporter" evidence="9">
    <location>
        <begin position="368"/>
        <end position="618"/>
    </location>
</feature>
<evidence type="ECO:0000313" key="11">
    <source>
        <dbReference type="EMBL" id="MFC3985943.1"/>
    </source>
</evidence>
<dbReference type="InterPro" id="IPR011527">
    <property type="entry name" value="ABC1_TM_dom"/>
</dbReference>
<dbReference type="InterPro" id="IPR017871">
    <property type="entry name" value="ABC_transporter-like_CS"/>
</dbReference>
<feature type="region of interest" description="Disordered" evidence="7">
    <location>
        <begin position="1"/>
        <end position="24"/>
    </location>
</feature>
<evidence type="ECO:0000256" key="2">
    <source>
        <dbReference type="ARBA" id="ARBA00022692"/>
    </source>
</evidence>
<dbReference type="PROSITE" id="PS50929">
    <property type="entry name" value="ABC_TM1F"/>
    <property type="match status" value="1"/>
</dbReference>
<keyword evidence="5 8" id="KW-1133">Transmembrane helix</keyword>
<dbReference type="Proteomes" id="UP001595698">
    <property type="component" value="Unassembled WGS sequence"/>
</dbReference>
<comment type="caution">
    <text evidence="11">The sequence shown here is derived from an EMBL/GenBank/DDBJ whole genome shotgun (WGS) entry which is preliminary data.</text>
</comment>
<dbReference type="Gene3D" id="3.40.50.300">
    <property type="entry name" value="P-loop containing nucleotide triphosphate hydrolases"/>
    <property type="match status" value="1"/>
</dbReference>
<evidence type="ECO:0000256" key="1">
    <source>
        <dbReference type="ARBA" id="ARBA00004651"/>
    </source>
</evidence>
<feature type="transmembrane region" description="Helical" evidence="8">
    <location>
        <begin position="273"/>
        <end position="295"/>
    </location>
</feature>
<reference evidence="12" key="1">
    <citation type="journal article" date="2019" name="Int. J. Syst. Evol. Microbiol.">
        <title>The Global Catalogue of Microorganisms (GCM) 10K type strain sequencing project: providing services to taxonomists for standard genome sequencing and annotation.</title>
        <authorList>
            <consortium name="The Broad Institute Genomics Platform"/>
            <consortium name="The Broad Institute Genome Sequencing Center for Infectious Disease"/>
            <person name="Wu L."/>
            <person name="Ma J."/>
        </authorList>
    </citation>
    <scope>NUCLEOTIDE SEQUENCE [LARGE SCALE GENOMIC DNA]</scope>
    <source>
        <strain evidence="12">TBRC 7912</strain>
    </source>
</reference>
<evidence type="ECO:0000256" key="7">
    <source>
        <dbReference type="SAM" id="MobiDB-lite"/>
    </source>
</evidence>
<evidence type="ECO:0000313" key="12">
    <source>
        <dbReference type="Proteomes" id="UP001595698"/>
    </source>
</evidence>
<keyword evidence="2 8" id="KW-0812">Transmembrane</keyword>
<feature type="transmembrane region" description="Helical" evidence="8">
    <location>
        <begin position="161"/>
        <end position="182"/>
    </location>
</feature>
<evidence type="ECO:0000256" key="8">
    <source>
        <dbReference type="SAM" id="Phobius"/>
    </source>
</evidence>
<feature type="compositionally biased region" description="Basic and acidic residues" evidence="7">
    <location>
        <begin position="12"/>
        <end position="24"/>
    </location>
</feature>
<comment type="subcellular location">
    <subcellularLocation>
        <location evidence="1">Cell membrane</location>
        <topology evidence="1">Multi-pass membrane protein</topology>
    </subcellularLocation>
</comment>
<accession>A0ABV8FFB2</accession>
<evidence type="ECO:0000256" key="6">
    <source>
        <dbReference type="ARBA" id="ARBA00023136"/>
    </source>
</evidence>
<dbReference type="GO" id="GO:0005524">
    <property type="term" value="F:ATP binding"/>
    <property type="evidence" value="ECO:0007669"/>
    <property type="project" value="UniProtKB-KW"/>
</dbReference>
<dbReference type="PANTHER" id="PTHR43394">
    <property type="entry name" value="ATP-DEPENDENT PERMEASE MDL1, MITOCHONDRIAL"/>
    <property type="match status" value="1"/>
</dbReference>
<dbReference type="RefSeq" id="WP_386196073.1">
    <property type="nucleotide sequence ID" value="NZ_JBHSBC010000049.1"/>
</dbReference>
<dbReference type="SUPFAM" id="SSF52540">
    <property type="entry name" value="P-loop containing nucleoside triphosphate hydrolases"/>
    <property type="match status" value="1"/>
</dbReference>
<dbReference type="PROSITE" id="PS50893">
    <property type="entry name" value="ABC_TRANSPORTER_2"/>
    <property type="match status" value="1"/>
</dbReference>
<evidence type="ECO:0000256" key="3">
    <source>
        <dbReference type="ARBA" id="ARBA00022741"/>
    </source>
</evidence>
<keyword evidence="12" id="KW-1185">Reference proteome</keyword>
<feature type="transmembrane region" description="Helical" evidence="8">
    <location>
        <begin position="81"/>
        <end position="103"/>
    </location>
</feature>
<dbReference type="SUPFAM" id="SSF90123">
    <property type="entry name" value="ABC transporter transmembrane region"/>
    <property type="match status" value="1"/>
</dbReference>